<dbReference type="PROSITE" id="PS51718">
    <property type="entry name" value="G_DYNAMIN_2"/>
    <property type="match status" value="1"/>
</dbReference>
<keyword evidence="1" id="KW-0547">Nucleotide-binding</keyword>
<dbReference type="InterPro" id="IPR045063">
    <property type="entry name" value="Dynamin_N"/>
</dbReference>
<dbReference type="EMBL" id="MPUH01000080">
    <property type="protein sequence ID" value="OMJ91467.1"/>
    <property type="molecule type" value="Genomic_DNA"/>
</dbReference>
<dbReference type="GO" id="GO:0008017">
    <property type="term" value="F:microtubule binding"/>
    <property type="evidence" value="ECO:0007669"/>
    <property type="project" value="TreeGrafter"/>
</dbReference>
<feature type="region of interest" description="Disordered" evidence="3">
    <location>
        <begin position="645"/>
        <end position="730"/>
    </location>
</feature>
<name>A0A1R2CR44_9CILI</name>
<dbReference type="GO" id="GO:0003924">
    <property type="term" value="F:GTPase activity"/>
    <property type="evidence" value="ECO:0007669"/>
    <property type="project" value="InterPro"/>
</dbReference>
<evidence type="ECO:0000256" key="3">
    <source>
        <dbReference type="SAM" id="MobiDB-lite"/>
    </source>
</evidence>
<dbReference type="FunFam" id="3.40.50.300:FF:001311">
    <property type="entry name" value="Dynamin-like protein-related"/>
    <property type="match status" value="1"/>
</dbReference>
<dbReference type="InterPro" id="IPR020850">
    <property type="entry name" value="GED_dom"/>
</dbReference>
<dbReference type="InterPro" id="IPR022812">
    <property type="entry name" value="Dynamin"/>
</dbReference>
<dbReference type="AlphaFoldDB" id="A0A1R2CR44"/>
<dbReference type="GO" id="GO:0005737">
    <property type="term" value="C:cytoplasm"/>
    <property type="evidence" value="ECO:0007669"/>
    <property type="project" value="TreeGrafter"/>
</dbReference>
<dbReference type="Proteomes" id="UP000187209">
    <property type="component" value="Unassembled WGS sequence"/>
</dbReference>
<reference evidence="6 7" key="1">
    <citation type="submission" date="2016-11" db="EMBL/GenBank/DDBJ databases">
        <title>The macronuclear genome of Stentor coeruleus: a giant cell with tiny introns.</title>
        <authorList>
            <person name="Slabodnick M."/>
            <person name="Ruby J.G."/>
            <person name="Reiff S.B."/>
            <person name="Swart E.C."/>
            <person name="Gosai S."/>
            <person name="Prabakaran S."/>
            <person name="Witkowska E."/>
            <person name="Larue G.E."/>
            <person name="Fisher S."/>
            <person name="Freeman R.M."/>
            <person name="Gunawardena J."/>
            <person name="Chu W."/>
            <person name="Stover N.A."/>
            <person name="Gregory B.D."/>
            <person name="Nowacki M."/>
            <person name="Derisi J."/>
            <person name="Roy S.W."/>
            <person name="Marshall W.F."/>
            <person name="Sood P."/>
        </authorList>
    </citation>
    <scope>NUCLEOTIDE SEQUENCE [LARGE SCALE GENOMIC DNA]</scope>
    <source>
        <strain evidence="6">WM001</strain>
    </source>
</reference>
<evidence type="ECO:0000313" key="6">
    <source>
        <dbReference type="EMBL" id="OMJ91467.1"/>
    </source>
</evidence>
<organism evidence="6 7">
    <name type="scientific">Stentor coeruleus</name>
    <dbReference type="NCBI Taxonomy" id="5963"/>
    <lineage>
        <taxon>Eukaryota</taxon>
        <taxon>Sar</taxon>
        <taxon>Alveolata</taxon>
        <taxon>Ciliophora</taxon>
        <taxon>Postciliodesmatophora</taxon>
        <taxon>Heterotrichea</taxon>
        <taxon>Heterotrichida</taxon>
        <taxon>Stentoridae</taxon>
        <taxon>Stentor</taxon>
    </lineage>
</organism>
<dbReference type="InterPro" id="IPR027417">
    <property type="entry name" value="P-loop_NTPase"/>
</dbReference>
<keyword evidence="7" id="KW-1185">Reference proteome</keyword>
<dbReference type="PANTHER" id="PTHR11566:SF233">
    <property type="entry name" value="CHROMOSOME UNDETERMINED SCAFFOLD_59, WHOLE GENOME SHOTGUN SEQUENCE"/>
    <property type="match status" value="1"/>
</dbReference>
<evidence type="ECO:0000259" key="5">
    <source>
        <dbReference type="PROSITE" id="PS51718"/>
    </source>
</evidence>
<proteinExistence type="predicted"/>
<dbReference type="GO" id="GO:0005525">
    <property type="term" value="F:GTP binding"/>
    <property type="evidence" value="ECO:0007669"/>
    <property type="project" value="InterPro"/>
</dbReference>
<dbReference type="SMART" id="SM00302">
    <property type="entry name" value="GED"/>
    <property type="match status" value="1"/>
</dbReference>
<dbReference type="Gene3D" id="1.20.120.1240">
    <property type="entry name" value="Dynamin, middle domain"/>
    <property type="match status" value="1"/>
</dbReference>
<sequence>MLIKKIRANNMEGEEFAGSFYTNLRSVITLVDHLRDAGLQKYIRLPRIVTLGVQSSGKSSVLESIVGLNFLPRNEGVCTRRPLELRLVHTNDAKPYAVFDAVEGKFVDFSKVRDMIVRLTDDKAGKTKNIIDDPIILTIYSNTCPDLTLIDLPGITRIPVGDQPKNIYEITKEMAHKYISDPRTIILCVCAANVDVTTSDGLLMAQRVDKAGIRTLGVITKIDIMDRGTNAKKAILGQEVPLKLGFVGVKNRSQEDINNQMCVEAALREENEYFSRHDIYSTMPPGYLGTEVLTQKLTSVLFTHIKSFLPEIIRETMIRIKDCEERLRELGPSTPSDMRSKLQLLWTMVTDFCELFKNTIRGKYDKRSNSKMTKDLSGGASIKISFNTLLGDFVGEYKATKDYSDEDIQRAIALHEGDNMPGFPSVDVFIYLMQTQLEKLREPVLDCLSEVHQYLDNLATTIISRVFYRFPSMAGEISDLASKVIGREKEKTREIVESMITSEEGYIFTNDSEYLTQRTELLPKNEGKGEPKGPAKTSEIIFVNEIRSRIDTYFRLVIRNIRDSIPKVIGYFLVRTVMNKMQLELYEQINSSESIINHLSEPAHITAERNAIKAQLETLRKAEKLMKHNPEFARQTESIAKEIAEQEESFKREEEEKRRRADAPKEMKKDEIKEVQKEVKEQDKLGEALRNEAKSPIAGKPETGKGMFGNSMFGQKKEEAPKKNAFFSNN</sequence>
<evidence type="ECO:0000256" key="2">
    <source>
        <dbReference type="ARBA" id="ARBA00023134"/>
    </source>
</evidence>
<accession>A0A1R2CR44</accession>
<evidence type="ECO:0008006" key="8">
    <source>
        <dbReference type="Google" id="ProtNLM"/>
    </source>
</evidence>
<dbReference type="CDD" id="cd08771">
    <property type="entry name" value="DLP_1"/>
    <property type="match status" value="1"/>
</dbReference>
<dbReference type="GO" id="GO:0016020">
    <property type="term" value="C:membrane"/>
    <property type="evidence" value="ECO:0007669"/>
    <property type="project" value="TreeGrafter"/>
</dbReference>
<dbReference type="Pfam" id="PF01031">
    <property type="entry name" value="Dynamin_M"/>
    <property type="match status" value="1"/>
</dbReference>
<dbReference type="Pfam" id="PF02212">
    <property type="entry name" value="GED"/>
    <property type="match status" value="1"/>
</dbReference>
<feature type="domain" description="Dynamin-type G" evidence="5">
    <location>
        <begin position="42"/>
        <end position="310"/>
    </location>
</feature>
<dbReference type="PROSITE" id="PS51388">
    <property type="entry name" value="GED"/>
    <property type="match status" value="1"/>
</dbReference>
<feature type="compositionally biased region" description="Basic and acidic residues" evidence="3">
    <location>
        <begin position="645"/>
        <end position="693"/>
    </location>
</feature>
<evidence type="ECO:0000259" key="4">
    <source>
        <dbReference type="PROSITE" id="PS51388"/>
    </source>
</evidence>
<dbReference type="PRINTS" id="PR00195">
    <property type="entry name" value="DYNAMIN"/>
</dbReference>
<dbReference type="OrthoDB" id="5061070at2759"/>
<dbReference type="Gene3D" id="3.40.50.300">
    <property type="entry name" value="P-loop containing nucleotide triphosphate hydrolases"/>
    <property type="match status" value="1"/>
</dbReference>
<dbReference type="SMART" id="SM00053">
    <property type="entry name" value="DYNc"/>
    <property type="match status" value="1"/>
</dbReference>
<dbReference type="Pfam" id="PF00350">
    <property type="entry name" value="Dynamin_N"/>
    <property type="match status" value="1"/>
</dbReference>
<evidence type="ECO:0000256" key="1">
    <source>
        <dbReference type="ARBA" id="ARBA00022741"/>
    </source>
</evidence>
<evidence type="ECO:0000313" key="7">
    <source>
        <dbReference type="Proteomes" id="UP000187209"/>
    </source>
</evidence>
<comment type="caution">
    <text evidence="6">The sequence shown here is derived from an EMBL/GenBank/DDBJ whole genome shotgun (WGS) entry which is preliminary data.</text>
</comment>
<dbReference type="GO" id="GO:0005874">
    <property type="term" value="C:microtubule"/>
    <property type="evidence" value="ECO:0007669"/>
    <property type="project" value="TreeGrafter"/>
</dbReference>
<dbReference type="SUPFAM" id="SSF52540">
    <property type="entry name" value="P-loop containing nucleoside triphosphate hydrolases"/>
    <property type="match status" value="1"/>
</dbReference>
<dbReference type="InterPro" id="IPR003130">
    <property type="entry name" value="GED"/>
</dbReference>
<feature type="domain" description="GED" evidence="4">
    <location>
        <begin position="543"/>
        <end position="634"/>
    </location>
</feature>
<dbReference type="InterPro" id="IPR000375">
    <property type="entry name" value="Dynamin_stalk"/>
</dbReference>
<protein>
    <recommendedName>
        <fullName evidence="8">Dynamin-type G domain-containing protein</fullName>
    </recommendedName>
</protein>
<dbReference type="InterPro" id="IPR001401">
    <property type="entry name" value="Dynamin_GTPase"/>
</dbReference>
<gene>
    <name evidence="6" type="ORF">SteCoe_5951</name>
</gene>
<dbReference type="InterPro" id="IPR030381">
    <property type="entry name" value="G_DYNAMIN_dom"/>
</dbReference>
<keyword evidence="2" id="KW-0342">GTP-binding</keyword>
<dbReference type="PANTHER" id="PTHR11566">
    <property type="entry name" value="DYNAMIN"/>
    <property type="match status" value="1"/>
</dbReference>